<keyword evidence="6" id="KW-0479">Metal-binding</keyword>
<dbReference type="GO" id="GO:1990180">
    <property type="term" value="P:mitochondrial tRNA 3'-end processing"/>
    <property type="evidence" value="ECO:0007669"/>
    <property type="project" value="TreeGrafter"/>
</dbReference>
<name>A0A813URR2_9BILA</name>
<keyword evidence="3 9" id="KW-0808">Transferase</keyword>
<dbReference type="GO" id="GO:0016779">
    <property type="term" value="F:nucleotidyltransferase activity"/>
    <property type="evidence" value="ECO:0007669"/>
    <property type="project" value="UniProtKB-KW"/>
</dbReference>
<dbReference type="CDD" id="cd05398">
    <property type="entry name" value="NT_ClassII-CCAase"/>
    <property type="match status" value="1"/>
</dbReference>
<dbReference type="AlphaFoldDB" id="A0A813URR2"/>
<evidence type="ECO:0000256" key="2">
    <source>
        <dbReference type="ARBA" id="ARBA00007265"/>
    </source>
</evidence>
<dbReference type="GO" id="GO:0001680">
    <property type="term" value="P:tRNA 3'-terminal CCA addition"/>
    <property type="evidence" value="ECO:0007669"/>
    <property type="project" value="TreeGrafter"/>
</dbReference>
<dbReference type="Proteomes" id="UP000663879">
    <property type="component" value="Unassembled WGS sequence"/>
</dbReference>
<comment type="caution">
    <text evidence="12">The sequence shown here is derived from an EMBL/GenBank/DDBJ whole genome shotgun (WGS) entry which is preliminary data.</text>
</comment>
<evidence type="ECO:0000256" key="4">
    <source>
        <dbReference type="ARBA" id="ARBA00022694"/>
    </source>
</evidence>
<dbReference type="SUPFAM" id="SSF81301">
    <property type="entry name" value="Nucleotidyltransferase"/>
    <property type="match status" value="1"/>
</dbReference>
<keyword evidence="9" id="KW-0694">RNA-binding</keyword>
<evidence type="ECO:0000313" key="12">
    <source>
        <dbReference type="EMBL" id="CAF0827092.1"/>
    </source>
</evidence>
<evidence type="ECO:0000313" key="13">
    <source>
        <dbReference type="Proteomes" id="UP000663879"/>
    </source>
</evidence>
<dbReference type="Pfam" id="PF01743">
    <property type="entry name" value="PolyA_pol"/>
    <property type="match status" value="1"/>
</dbReference>
<keyword evidence="13" id="KW-1185">Reference proteome</keyword>
<dbReference type="SUPFAM" id="SSF81891">
    <property type="entry name" value="Poly A polymerase C-terminal region-like"/>
    <property type="match status" value="1"/>
</dbReference>
<evidence type="ECO:0000256" key="8">
    <source>
        <dbReference type="ARBA" id="ARBA00022842"/>
    </source>
</evidence>
<dbReference type="Gene3D" id="1.10.3090.10">
    <property type="entry name" value="cca-adding enzyme, domain 2"/>
    <property type="match status" value="1"/>
</dbReference>
<dbReference type="GO" id="GO:0005739">
    <property type="term" value="C:mitochondrion"/>
    <property type="evidence" value="ECO:0007669"/>
    <property type="project" value="TreeGrafter"/>
</dbReference>
<dbReference type="EMBL" id="CAJNOC010001019">
    <property type="protein sequence ID" value="CAF0827092.1"/>
    <property type="molecule type" value="Genomic_DNA"/>
</dbReference>
<accession>A0A813URR2</accession>
<evidence type="ECO:0000256" key="1">
    <source>
        <dbReference type="ARBA" id="ARBA00001946"/>
    </source>
</evidence>
<protein>
    <submittedName>
        <fullName evidence="12">Uncharacterized protein</fullName>
    </submittedName>
</protein>
<keyword evidence="7" id="KW-0547">Nucleotide-binding</keyword>
<evidence type="ECO:0000256" key="7">
    <source>
        <dbReference type="ARBA" id="ARBA00022741"/>
    </source>
</evidence>
<keyword evidence="5" id="KW-0548">Nucleotidyltransferase</keyword>
<proteinExistence type="inferred from homology"/>
<sequence>MNIFNRIAGIKILFSNKKIVLVNLTKKNQQSTLKNYKLDTPLFKKILSDELVFLTNVFKKNNYELRIAGGAVRDLIMNIFPHDIDLATNALPDEMIKMLNAENIRIINLNGLKHGTVPVRINDKQNFEITTLRIDVKTYGRHAEVEFTNDWHKDAIRRDLTVNSLFLDLDGTIFDYVNGVDDINNKIIKFVGIPDKRVKEDYLRILRYFRFYSRVKSDCKEHHKESLEAIRNNAEGLKIISGQRIGYELRKILSQKFCDSFMEIFYEFSLAPHMGLPVNGNLEKFKNIYQKSFKNKPLPHTLLSALMNSEEDINKLDERIKLSNDEKSTMLAIKKYENVLDSFNTVEEIIEFFTKQFLIPKSSKEKSLRKEQIVELMKYLDRMDLADQILALELPNFPLNFKNINQHKIFDSNKQKLVTMEDYSKEYKIRLNHLISELKHKWIDSNFSLTQQDLLNLIDEKLLKEKSLYSNSKKQNKKQF</sequence>
<evidence type="ECO:0000259" key="10">
    <source>
        <dbReference type="Pfam" id="PF01743"/>
    </source>
</evidence>
<evidence type="ECO:0000256" key="5">
    <source>
        <dbReference type="ARBA" id="ARBA00022695"/>
    </source>
</evidence>
<evidence type="ECO:0000259" key="11">
    <source>
        <dbReference type="Pfam" id="PF12627"/>
    </source>
</evidence>
<evidence type="ECO:0000256" key="3">
    <source>
        <dbReference type="ARBA" id="ARBA00022679"/>
    </source>
</evidence>
<organism evidence="12 13">
    <name type="scientific">Brachionus calyciflorus</name>
    <dbReference type="NCBI Taxonomy" id="104777"/>
    <lineage>
        <taxon>Eukaryota</taxon>
        <taxon>Metazoa</taxon>
        <taxon>Spiralia</taxon>
        <taxon>Gnathifera</taxon>
        <taxon>Rotifera</taxon>
        <taxon>Eurotatoria</taxon>
        <taxon>Monogononta</taxon>
        <taxon>Pseudotrocha</taxon>
        <taxon>Ploima</taxon>
        <taxon>Brachionidae</taxon>
        <taxon>Brachionus</taxon>
    </lineage>
</organism>
<reference evidence="12" key="1">
    <citation type="submission" date="2021-02" db="EMBL/GenBank/DDBJ databases">
        <authorList>
            <person name="Nowell W R."/>
        </authorList>
    </citation>
    <scope>NUCLEOTIDE SEQUENCE</scope>
    <source>
        <strain evidence="12">Ploen Becks lab</strain>
    </source>
</reference>
<dbReference type="OrthoDB" id="445712at2759"/>
<dbReference type="PANTHER" id="PTHR46173:SF1">
    <property type="entry name" value="CCA TRNA NUCLEOTIDYLTRANSFERASE 1, MITOCHONDRIAL"/>
    <property type="match status" value="1"/>
</dbReference>
<dbReference type="InterPro" id="IPR043519">
    <property type="entry name" value="NT_sf"/>
</dbReference>
<evidence type="ECO:0000256" key="9">
    <source>
        <dbReference type="RuleBase" id="RU003953"/>
    </source>
</evidence>
<feature type="domain" description="tRNA nucleotidyltransferase/poly(A) polymerase RNA and SrmB- binding" evidence="11">
    <location>
        <begin position="223"/>
        <end position="273"/>
    </location>
</feature>
<dbReference type="Pfam" id="PF12627">
    <property type="entry name" value="PolyA_pol_RNAbd"/>
    <property type="match status" value="1"/>
</dbReference>
<evidence type="ECO:0000256" key="6">
    <source>
        <dbReference type="ARBA" id="ARBA00022723"/>
    </source>
</evidence>
<dbReference type="InterPro" id="IPR002646">
    <property type="entry name" value="PolA_pol_head_dom"/>
</dbReference>
<dbReference type="GO" id="GO:0000049">
    <property type="term" value="F:tRNA binding"/>
    <property type="evidence" value="ECO:0007669"/>
    <property type="project" value="TreeGrafter"/>
</dbReference>
<feature type="domain" description="Poly A polymerase head" evidence="10">
    <location>
        <begin position="65"/>
        <end position="188"/>
    </location>
</feature>
<keyword evidence="8" id="KW-0460">Magnesium</keyword>
<comment type="similarity">
    <text evidence="2 9">Belongs to the tRNA nucleotidyltransferase/poly(A) polymerase family.</text>
</comment>
<comment type="cofactor">
    <cofactor evidence="1">
        <name>Mg(2+)</name>
        <dbReference type="ChEBI" id="CHEBI:18420"/>
    </cofactor>
</comment>
<dbReference type="GO" id="GO:0046872">
    <property type="term" value="F:metal ion binding"/>
    <property type="evidence" value="ECO:0007669"/>
    <property type="project" value="UniProtKB-KW"/>
</dbReference>
<dbReference type="Gene3D" id="3.30.460.10">
    <property type="entry name" value="Beta Polymerase, domain 2"/>
    <property type="match status" value="1"/>
</dbReference>
<dbReference type="PANTHER" id="PTHR46173">
    <property type="entry name" value="CCA TRNA NUCLEOTIDYLTRANSFERASE 1, MITOCHONDRIAL"/>
    <property type="match status" value="1"/>
</dbReference>
<keyword evidence="4" id="KW-0819">tRNA processing</keyword>
<dbReference type="InterPro" id="IPR032828">
    <property type="entry name" value="PolyA_RNA-bd"/>
</dbReference>
<gene>
    <name evidence="12" type="ORF">OXX778_LOCUS7775</name>
</gene>
<dbReference type="InterPro" id="IPR050264">
    <property type="entry name" value="Bact_CCA-adding_enz_type3_sf"/>
</dbReference>
<dbReference type="GO" id="GO:0000166">
    <property type="term" value="F:nucleotide binding"/>
    <property type="evidence" value="ECO:0007669"/>
    <property type="project" value="UniProtKB-KW"/>
</dbReference>